<keyword evidence="2" id="KW-1185">Reference proteome</keyword>
<accession>A0ABD0J9Z7</accession>
<protein>
    <submittedName>
        <fullName evidence="1">Uncharacterized protein</fullName>
    </submittedName>
</protein>
<feature type="non-terminal residue" evidence="1">
    <location>
        <position position="75"/>
    </location>
</feature>
<dbReference type="AlphaFoldDB" id="A0ABD0J9Z7"/>
<evidence type="ECO:0000313" key="2">
    <source>
        <dbReference type="Proteomes" id="UP001519460"/>
    </source>
</evidence>
<sequence length="75" mass="8500">MLGLQIRISLSHRRCSFAAKPKLKPDCGMPDEREACTCRCHYAVHTQSVNCSFEAGSNRDRVSVCSVIRQEMREV</sequence>
<organism evidence="1 2">
    <name type="scientific">Batillaria attramentaria</name>
    <dbReference type="NCBI Taxonomy" id="370345"/>
    <lineage>
        <taxon>Eukaryota</taxon>
        <taxon>Metazoa</taxon>
        <taxon>Spiralia</taxon>
        <taxon>Lophotrochozoa</taxon>
        <taxon>Mollusca</taxon>
        <taxon>Gastropoda</taxon>
        <taxon>Caenogastropoda</taxon>
        <taxon>Sorbeoconcha</taxon>
        <taxon>Cerithioidea</taxon>
        <taxon>Batillariidae</taxon>
        <taxon>Batillaria</taxon>
    </lineage>
</organism>
<proteinExistence type="predicted"/>
<dbReference type="EMBL" id="JACVVK020000541">
    <property type="protein sequence ID" value="KAK7467750.1"/>
    <property type="molecule type" value="Genomic_DNA"/>
</dbReference>
<evidence type="ECO:0000313" key="1">
    <source>
        <dbReference type="EMBL" id="KAK7467750.1"/>
    </source>
</evidence>
<dbReference type="Proteomes" id="UP001519460">
    <property type="component" value="Unassembled WGS sequence"/>
</dbReference>
<gene>
    <name evidence="1" type="ORF">BaRGS_00037025</name>
</gene>
<name>A0ABD0J9Z7_9CAEN</name>
<comment type="caution">
    <text evidence="1">The sequence shown here is derived from an EMBL/GenBank/DDBJ whole genome shotgun (WGS) entry which is preliminary data.</text>
</comment>
<reference evidence="1 2" key="1">
    <citation type="journal article" date="2023" name="Sci. Data">
        <title>Genome assembly of the Korean intertidal mud-creeper Batillaria attramentaria.</title>
        <authorList>
            <person name="Patra A.K."/>
            <person name="Ho P.T."/>
            <person name="Jun S."/>
            <person name="Lee S.J."/>
            <person name="Kim Y."/>
            <person name="Won Y.J."/>
        </authorList>
    </citation>
    <scope>NUCLEOTIDE SEQUENCE [LARGE SCALE GENOMIC DNA]</scope>
    <source>
        <strain evidence="1">Wonlab-2016</strain>
    </source>
</reference>